<dbReference type="PANTHER" id="PTHR15830:SF10">
    <property type="entry name" value="TELOMERE LENGTH REGULATION PROTEIN TEL2 HOMOLOG"/>
    <property type="match status" value="1"/>
</dbReference>
<comment type="caution">
    <text evidence="3">The sequence shown here is derived from an EMBL/GenBank/DDBJ whole genome shotgun (WGS) entry which is preliminary data.</text>
</comment>
<dbReference type="InterPro" id="IPR057348">
    <property type="entry name" value="TELO2_ARM"/>
</dbReference>
<evidence type="ECO:0000313" key="4">
    <source>
        <dbReference type="Proteomes" id="UP000247498"/>
    </source>
</evidence>
<reference evidence="3 4" key="1">
    <citation type="journal article" date="2018" name="Sci. Rep.">
        <title>Raphidocelis subcapitata (=Pseudokirchneriella subcapitata) provides an insight into genome evolution and environmental adaptations in the Sphaeropleales.</title>
        <authorList>
            <person name="Suzuki S."/>
            <person name="Yamaguchi H."/>
            <person name="Nakajima N."/>
            <person name="Kawachi M."/>
        </authorList>
    </citation>
    <scope>NUCLEOTIDE SEQUENCE [LARGE SCALE GENOMIC DNA]</scope>
    <source>
        <strain evidence="3 4">NIES-35</strain>
    </source>
</reference>
<feature type="compositionally biased region" description="Gly residues" evidence="1">
    <location>
        <begin position="400"/>
        <end position="418"/>
    </location>
</feature>
<dbReference type="Gene3D" id="1.25.40.720">
    <property type="entry name" value="Telomere length regulation protein 2, C-terminal domain"/>
    <property type="match status" value="1"/>
</dbReference>
<dbReference type="Proteomes" id="UP000247498">
    <property type="component" value="Unassembled WGS sequence"/>
</dbReference>
<feature type="region of interest" description="Disordered" evidence="1">
    <location>
        <begin position="400"/>
        <end position="419"/>
    </location>
</feature>
<feature type="region of interest" description="Disordered" evidence="1">
    <location>
        <begin position="228"/>
        <end position="266"/>
    </location>
</feature>
<dbReference type="OrthoDB" id="514640at2759"/>
<dbReference type="AlphaFoldDB" id="A0A2V0PFA4"/>
<feature type="compositionally biased region" description="Low complexity" evidence="1">
    <location>
        <begin position="324"/>
        <end position="338"/>
    </location>
</feature>
<dbReference type="STRING" id="307507.A0A2V0PFA4"/>
<proteinExistence type="predicted"/>
<accession>A0A2V0PFA4</accession>
<dbReference type="InterPro" id="IPR038528">
    <property type="entry name" value="TEL2_C_sf"/>
</dbReference>
<dbReference type="GO" id="GO:0051879">
    <property type="term" value="F:Hsp90 protein binding"/>
    <property type="evidence" value="ECO:0007669"/>
    <property type="project" value="TreeGrafter"/>
</dbReference>
<feature type="compositionally biased region" description="Gly residues" evidence="1">
    <location>
        <begin position="666"/>
        <end position="685"/>
    </location>
</feature>
<dbReference type="PANTHER" id="PTHR15830">
    <property type="entry name" value="TELOMERE LENGTH REGULATION PROTEIN TEL2 FAMILY MEMBER"/>
    <property type="match status" value="1"/>
</dbReference>
<dbReference type="Pfam" id="PF25320">
    <property type="entry name" value="TELO2_ARM"/>
    <property type="match status" value="1"/>
</dbReference>
<feature type="region of interest" description="Disordered" evidence="1">
    <location>
        <begin position="661"/>
        <end position="689"/>
    </location>
</feature>
<feature type="compositionally biased region" description="Low complexity" evidence="1">
    <location>
        <begin position="237"/>
        <end position="266"/>
    </location>
</feature>
<dbReference type="EMBL" id="BDRX01000071">
    <property type="protein sequence ID" value="GBF95877.1"/>
    <property type="molecule type" value="Genomic_DNA"/>
</dbReference>
<feature type="region of interest" description="Disordered" evidence="1">
    <location>
        <begin position="934"/>
        <end position="1011"/>
    </location>
</feature>
<dbReference type="InterPro" id="IPR051970">
    <property type="entry name" value="TEL2_Regulation"/>
</dbReference>
<keyword evidence="4" id="KW-1185">Reference proteome</keyword>
<feature type="compositionally biased region" description="Low complexity" evidence="1">
    <location>
        <begin position="729"/>
        <end position="756"/>
    </location>
</feature>
<feature type="domain" description="TELO2 ARM repeat" evidence="2">
    <location>
        <begin position="556"/>
        <end position="648"/>
    </location>
</feature>
<organism evidence="3 4">
    <name type="scientific">Raphidocelis subcapitata</name>
    <dbReference type="NCBI Taxonomy" id="307507"/>
    <lineage>
        <taxon>Eukaryota</taxon>
        <taxon>Viridiplantae</taxon>
        <taxon>Chlorophyta</taxon>
        <taxon>core chlorophytes</taxon>
        <taxon>Chlorophyceae</taxon>
        <taxon>CS clade</taxon>
        <taxon>Sphaeropleales</taxon>
        <taxon>Selenastraceae</taxon>
        <taxon>Raphidocelis</taxon>
    </lineage>
</organism>
<feature type="compositionally biased region" description="Basic and acidic residues" evidence="1">
    <location>
        <begin position="981"/>
        <end position="991"/>
    </location>
</feature>
<feature type="region of interest" description="Disordered" evidence="1">
    <location>
        <begin position="64"/>
        <end position="98"/>
    </location>
</feature>
<feature type="region of interest" description="Disordered" evidence="1">
    <location>
        <begin position="324"/>
        <end position="362"/>
    </location>
</feature>
<evidence type="ECO:0000256" key="1">
    <source>
        <dbReference type="SAM" id="MobiDB-lite"/>
    </source>
</evidence>
<dbReference type="GO" id="GO:0042162">
    <property type="term" value="F:telomeric DNA binding"/>
    <property type="evidence" value="ECO:0007669"/>
    <property type="project" value="TreeGrafter"/>
</dbReference>
<dbReference type="GO" id="GO:0005829">
    <property type="term" value="C:cytosol"/>
    <property type="evidence" value="ECO:0007669"/>
    <property type="project" value="TreeGrafter"/>
</dbReference>
<feature type="compositionally biased region" description="Low complexity" evidence="1">
    <location>
        <begin position="947"/>
        <end position="972"/>
    </location>
</feature>
<feature type="region of interest" description="Disordered" evidence="1">
    <location>
        <begin position="704"/>
        <end position="776"/>
    </location>
</feature>
<feature type="compositionally biased region" description="Gly residues" evidence="1">
    <location>
        <begin position="994"/>
        <end position="1005"/>
    </location>
</feature>
<evidence type="ECO:0000259" key="2">
    <source>
        <dbReference type="Pfam" id="PF25320"/>
    </source>
</evidence>
<evidence type="ECO:0000313" key="3">
    <source>
        <dbReference type="EMBL" id="GBF95877.1"/>
    </source>
</evidence>
<gene>
    <name evidence="3" type="ORF">Rsub_08468</name>
</gene>
<protein>
    <recommendedName>
        <fullName evidence="2">TELO2 ARM repeat domain-containing protein</fullName>
    </recommendedName>
</protein>
<sequence>MNGPQITLGDAGAPGAVAMEASRAVGSLMQHWQGQLAAATDAAAAAAAVEAVLCTLVCPPPQHAAPAAAGSSRGGSDDDDGSGPAPSTREGGTAALPPRLRELADASAAAYGWPPMRAAFFAHHFESWASAALTECSNNWAAATDGGGGGGGAARLRSAVEAALLEAPAHAALPALVGHLSTVAPARGSAAARVSAAASDVAAALLARRFAEPGSGGVAELVRFFDGQDEEEEGQQQDESGQAPQHQGQQQQRRQQQQRQVAAAAPDALRPRAEALAGALAAAADRAQHVGELPACLSPAAYAAHAAREALRAAAGLLQETEAHPAEPAAAAAGSADAYAERRGSHGQAGPRDGSDSAGPAGGCESGGGVAFAALVLQRLASRGHAAVVAGALLRACSGGGGGSGADGDGDGGGGGGAVAAQSAAAAAAEAEAAGLALAHLAESHPSGLERVIWQVLLQAAASGPSGPNAPAAAATAARGGPSPAAARRLLSPLLRARVPSVVFACSEKLLLRRAPPPPALELLLQLLRDCDGGGDGDGGGEGVGCGPGLLVEAALCVARSWGDPDTLNAVPLPQQAASSHALARALALLPAGALDGAAAGVVPSVLDGVSGHLASPLEALRRQGMRVGRAFSAALNPSKPPLFGDQADLQSLLPEEIWWRRGKDGGGAGGGSGVGKGPSGGGAGAFAAPADGGGRGALARLEAAAAAASDSDDEEGAGTGGGDDERGGPAAAAPAAAAGTAAASSPGGAAAAAAAAPPPPPASDAAAAADDDVASEASLEPYDLADDPEAEDWAGDGRITSLAPLAAALRNQDDVKGAEVLLRAAPDELPAYAPELARCLLHCRVPDWADREAEAAAAASAAASAAAAPAAAAPDARRRGAMAALLSLAPLPGGDALLAEVYSPHLDQYQRVLVLDTLCAAAREMADPRRAPRIAAPQRGGGGGAALEAGPRAAAPPAAAPAGGGAVVAPGMREASTLVRRPETLRRLRETSGPGGGGAAGGAGAPPSRTFRNRFSPVALRWASALLRSCDEPRHGVDLFGRDSLLLGRLLTTLGTFMECVDQAPAAAPLAAGVLELLRAPQVHAHPQVFVRRCALMAAAQVVSHLPPARLAGAAIGGRGDAVDAQLVDRLQWLQHWASGAAASEADEHCRLLAAGCVALQAQLSSEAMAAADLLPEADALDPSGLLFASTAGGRRRGGGGGGAGRGVDIRVPSLERLQLG</sequence>
<dbReference type="InParanoid" id="A0A2V0PFA4"/>
<name>A0A2V0PFA4_9CHLO</name>
<dbReference type="GO" id="GO:0051083">
    <property type="term" value="P:'de novo' cotranslational protein folding"/>
    <property type="evidence" value="ECO:0007669"/>
    <property type="project" value="TreeGrafter"/>
</dbReference>